<organism evidence="1">
    <name type="scientific">Rhizophora mucronata</name>
    <name type="common">Asiatic mangrove</name>
    <dbReference type="NCBI Taxonomy" id="61149"/>
    <lineage>
        <taxon>Eukaryota</taxon>
        <taxon>Viridiplantae</taxon>
        <taxon>Streptophyta</taxon>
        <taxon>Embryophyta</taxon>
        <taxon>Tracheophyta</taxon>
        <taxon>Spermatophyta</taxon>
        <taxon>Magnoliopsida</taxon>
        <taxon>eudicotyledons</taxon>
        <taxon>Gunneridae</taxon>
        <taxon>Pentapetalae</taxon>
        <taxon>rosids</taxon>
        <taxon>fabids</taxon>
        <taxon>Malpighiales</taxon>
        <taxon>Rhizophoraceae</taxon>
        <taxon>Rhizophora</taxon>
    </lineage>
</organism>
<sequence length="58" mass="6799">MSLCSDFIQIKLCNKNSFLFVFSSCKYCPGWSCYKRIPIRSNLNVSMFCLDYFLPNVI</sequence>
<evidence type="ECO:0000313" key="1">
    <source>
        <dbReference type="EMBL" id="MBX19306.1"/>
    </source>
</evidence>
<accession>A0A2P2LMW0</accession>
<reference evidence="1" key="1">
    <citation type="submission" date="2018-02" db="EMBL/GenBank/DDBJ databases">
        <title>Rhizophora mucronata_Transcriptome.</title>
        <authorList>
            <person name="Meera S.P."/>
            <person name="Sreeshan A."/>
            <person name="Augustine A."/>
        </authorList>
    </citation>
    <scope>NUCLEOTIDE SEQUENCE</scope>
    <source>
        <tissue evidence="1">Leaf</tissue>
    </source>
</reference>
<name>A0A2P2LMW0_RHIMU</name>
<dbReference type="EMBL" id="GGEC01038822">
    <property type="protein sequence ID" value="MBX19306.1"/>
    <property type="molecule type" value="Transcribed_RNA"/>
</dbReference>
<proteinExistence type="predicted"/>
<dbReference type="AlphaFoldDB" id="A0A2P2LMW0"/>
<protein>
    <submittedName>
        <fullName evidence="1">N-carbamoylputrescine amidase</fullName>
    </submittedName>
</protein>